<accession>A0A6U2I0Q6</accession>
<dbReference type="InterPro" id="IPR008271">
    <property type="entry name" value="Ser/Thr_kinase_AS"/>
</dbReference>
<organism evidence="2">
    <name type="scientific">Hemiselmis andersenii</name>
    <name type="common">Cryptophyte alga</name>
    <dbReference type="NCBI Taxonomy" id="464988"/>
    <lineage>
        <taxon>Eukaryota</taxon>
        <taxon>Cryptophyceae</taxon>
        <taxon>Cryptomonadales</taxon>
        <taxon>Hemiselmidaceae</taxon>
        <taxon>Hemiselmis</taxon>
    </lineage>
</organism>
<dbReference type="GO" id="GO:0005524">
    <property type="term" value="F:ATP binding"/>
    <property type="evidence" value="ECO:0007669"/>
    <property type="project" value="InterPro"/>
</dbReference>
<dbReference type="PANTHER" id="PTHR44167">
    <property type="entry name" value="OVARIAN-SPECIFIC SERINE/THREONINE-PROTEIN KINASE LOK-RELATED"/>
    <property type="match status" value="1"/>
</dbReference>
<proteinExistence type="predicted"/>
<dbReference type="GO" id="GO:0005737">
    <property type="term" value="C:cytoplasm"/>
    <property type="evidence" value="ECO:0007669"/>
    <property type="project" value="TreeGrafter"/>
</dbReference>
<dbReference type="InterPro" id="IPR000719">
    <property type="entry name" value="Prot_kinase_dom"/>
</dbReference>
<dbReference type="Gene3D" id="1.10.510.10">
    <property type="entry name" value="Transferase(Phosphotransferase) domain 1"/>
    <property type="match status" value="1"/>
</dbReference>
<protein>
    <recommendedName>
        <fullName evidence="1">Protein kinase domain-containing protein</fullName>
    </recommendedName>
</protein>
<dbReference type="PANTHER" id="PTHR44167:SF24">
    <property type="entry name" value="SERINE_THREONINE-PROTEIN KINASE CHK2"/>
    <property type="match status" value="1"/>
</dbReference>
<dbReference type="GO" id="GO:0044773">
    <property type="term" value="P:mitotic DNA damage checkpoint signaling"/>
    <property type="evidence" value="ECO:0007669"/>
    <property type="project" value="TreeGrafter"/>
</dbReference>
<dbReference type="EMBL" id="HBFK01008800">
    <property type="protein sequence ID" value="CAD8738810.1"/>
    <property type="molecule type" value="Transcribed_RNA"/>
</dbReference>
<sequence length="369" mass="40068">MMQKGGFGYVFFGTYDATPNPNARPVSVEVCIKLPNEDPDSVKAHQGEMAINKKVAESGGIPGVADFIGTVDLNPIAAQLPPGIGSREGIVWRVVKGKTLDNFFDRGGGMSPVVANTLNIRSEPPTKIKGGVVYIKTALCEKVLGESLLPLAQLHERGIIHRDLKPRNIMLSERTPNTPLCIIDFGSAVTKGNRPFMNDYTEVYAPPEAPVPDGGNPFSYDIFTLGIVGLRVLMPSLIAGENGIATLGKVCVAEIPSYNYDIKAWASARANDPGGQFEFRALNKECEGLMQQPVLLELLSRMLSPNPRERPSAEECLRMLGPQWEAKLAQAKQGQQSRGNCGTCGQPVLSTDVGRFRDARGVYFHQQCQ</sequence>
<dbReference type="InterPro" id="IPR011009">
    <property type="entry name" value="Kinase-like_dom_sf"/>
</dbReference>
<reference evidence="2" key="1">
    <citation type="submission" date="2021-01" db="EMBL/GenBank/DDBJ databases">
        <authorList>
            <person name="Corre E."/>
            <person name="Pelletier E."/>
            <person name="Niang G."/>
            <person name="Scheremetjew M."/>
            <person name="Finn R."/>
            <person name="Kale V."/>
            <person name="Holt S."/>
            <person name="Cochrane G."/>
            <person name="Meng A."/>
            <person name="Brown T."/>
            <person name="Cohen L."/>
        </authorList>
    </citation>
    <scope>NUCLEOTIDE SEQUENCE</scope>
    <source>
        <strain evidence="2">CCMP441</strain>
    </source>
</reference>
<evidence type="ECO:0000313" key="2">
    <source>
        <dbReference type="EMBL" id="CAD8738810.1"/>
    </source>
</evidence>
<evidence type="ECO:0000259" key="1">
    <source>
        <dbReference type="PROSITE" id="PS50011"/>
    </source>
</evidence>
<feature type="domain" description="Protein kinase" evidence="1">
    <location>
        <begin position="1"/>
        <end position="328"/>
    </location>
</feature>
<name>A0A6U2I0Q6_HEMAN</name>
<dbReference type="SUPFAM" id="SSF56112">
    <property type="entry name" value="Protein kinase-like (PK-like)"/>
    <property type="match status" value="1"/>
</dbReference>
<dbReference type="PROSITE" id="PS00108">
    <property type="entry name" value="PROTEIN_KINASE_ST"/>
    <property type="match status" value="1"/>
</dbReference>
<dbReference type="SMART" id="SM00220">
    <property type="entry name" value="S_TKc"/>
    <property type="match status" value="1"/>
</dbReference>
<gene>
    <name evidence="2" type="ORF">HAND1043_LOCUS5302</name>
</gene>
<dbReference type="AlphaFoldDB" id="A0A6U2I0Q6"/>
<dbReference type="GO" id="GO:0005634">
    <property type="term" value="C:nucleus"/>
    <property type="evidence" value="ECO:0007669"/>
    <property type="project" value="TreeGrafter"/>
</dbReference>
<dbReference type="GO" id="GO:0004674">
    <property type="term" value="F:protein serine/threonine kinase activity"/>
    <property type="evidence" value="ECO:0007669"/>
    <property type="project" value="TreeGrafter"/>
</dbReference>
<dbReference type="Pfam" id="PF00069">
    <property type="entry name" value="Pkinase"/>
    <property type="match status" value="1"/>
</dbReference>
<dbReference type="PROSITE" id="PS50011">
    <property type="entry name" value="PROTEIN_KINASE_DOM"/>
    <property type="match status" value="1"/>
</dbReference>